<feature type="domain" description="C2" evidence="2">
    <location>
        <begin position="1"/>
        <end position="102"/>
    </location>
</feature>
<evidence type="ECO:0000259" key="2">
    <source>
        <dbReference type="PROSITE" id="PS50004"/>
    </source>
</evidence>
<evidence type="ECO:0000313" key="4">
    <source>
        <dbReference type="Proteomes" id="UP001141253"/>
    </source>
</evidence>
<reference evidence="3" key="1">
    <citation type="submission" date="2022-10" db="EMBL/GenBank/DDBJ databases">
        <authorList>
            <person name="Hyden B.L."/>
            <person name="Feng K."/>
            <person name="Yates T."/>
            <person name="Jawdy S."/>
            <person name="Smart L.B."/>
            <person name="Muchero W."/>
        </authorList>
    </citation>
    <scope>NUCLEOTIDE SEQUENCE</scope>
    <source>
        <tissue evidence="3">Shoot tip</tissue>
    </source>
</reference>
<feature type="compositionally biased region" description="Low complexity" evidence="1">
    <location>
        <begin position="148"/>
        <end position="161"/>
    </location>
</feature>
<dbReference type="Pfam" id="PF00168">
    <property type="entry name" value="C2"/>
    <property type="match status" value="1"/>
</dbReference>
<feature type="region of interest" description="Disordered" evidence="1">
    <location>
        <begin position="199"/>
        <end position="218"/>
    </location>
</feature>
<dbReference type="PANTHER" id="PTHR46296">
    <property type="entry name" value="BNAA05G37250D PROTEIN"/>
    <property type="match status" value="1"/>
</dbReference>
<protein>
    <recommendedName>
        <fullName evidence="2">C2 domain-containing protein</fullName>
    </recommendedName>
</protein>
<feature type="compositionally biased region" description="Polar residues" evidence="1">
    <location>
        <begin position="132"/>
        <end position="147"/>
    </location>
</feature>
<gene>
    <name evidence="3" type="ORF">OIU77_029410</name>
</gene>
<dbReference type="SMART" id="SM00239">
    <property type="entry name" value="C2"/>
    <property type="match status" value="1"/>
</dbReference>
<organism evidence="3 4">
    <name type="scientific">Salix suchowensis</name>
    <dbReference type="NCBI Taxonomy" id="1278906"/>
    <lineage>
        <taxon>Eukaryota</taxon>
        <taxon>Viridiplantae</taxon>
        <taxon>Streptophyta</taxon>
        <taxon>Embryophyta</taxon>
        <taxon>Tracheophyta</taxon>
        <taxon>Spermatophyta</taxon>
        <taxon>Magnoliopsida</taxon>
        <taxon>eudicotyledons</taxon>
        <taxon>Gunneridae</taxon>
        <taxon>Pentapetalae</taxon>
        <taxon>rosids</taxon>
        <taxon>fabids</taxon>
        <taxon>Malpighiales</taxon>
        <taxon>Salicaceae</taxon>
        <taxon>Saliceae</taxon>
        <taxon>Salix</taxon>
    </lineage>
</organism>
<comment type="caution">
    <text evidence="3">The sequence shown here is derived from an EMBL/GenBank/DDBJ whole genome shotgun (WGS) entry which is preliminary data.</text>
</comment>
<dbReference type="PRINTS" id="PR00360">
    <property type="entry name" value="C2DOMAIN"/>
</dbReference>
<dbReference type="CDD" id="cd00030">
    <property type="entry name" value="C2"/>
    <property type="match status" value="1"/>
</dbReference>
<dbReference type="PROSITE" id="PS50004">
    <property type="entry name" value="C2"/>
    <property type="match status" value="1"/>
</dbReference>
<dbReference type="EMBL" id="JAPFFI010000009">
    <property type="protein sequence ID" value="KAJ6380509.1"/>
    <property type="molecule type" value="Genomic_DNA"/>
</dbReference>
<accession>A0ABQ9B8I8</accession>
<name>A0ABQ9B8I8_9ROSI</name>
<proteinExistence type="predicted"/>
<keyword evidence="4" id="KW-1185">Reference proteome</keyword>
<dbReference type="SUPFAM" id="SSF49562">
    <property type="entry name" value="C2 domain (Calcium/lipid-binding domain, CaLB)"/>
    <property type="match status" value="1"/>
</dbReference>
<feature type="region of interest" description="Disordered" evidence="1">
    <location>
        <begin position="132"/>
        <end position="165"/>
    </location>
</feature>
<evidence type="ECO:0000313" key="3">
    <source>
        <dbReference type="EMBL" id="KAJ6380509.1"/>
    </source>
</evidence>
<dbReference type="PANTHER" id="PTHR46296:SF8">
    <property type="entry name" value="OS06G0297800 PROTEIN"/>
    <property type="match status" value="1"/>
</dbReference>
<dbReference type="Gene3D" id="2.60.40.150">
    <property type="entry name" value="C2 domain"/>
    <property type="match status" value="1"/>
</dbReference>
<dbReference type="Proteomes" id="UP001141253">
    <property type="component" value="Chromosome 6"/>
</dbReference>
<evidence type="ECO:0000256" key="1">
    <source>
        <dbReference type="SAM" id="MobiDB-lite"/>
    </source>
</evidence>
<dbReference type="InterPro" id="IPR000008">
    <property type="entry name" value="C2_dom"/>
</dbReference>
<reference evidence="3" key="2">
    <citation type="journal article" date="2023" name="Int. J. Mol. Sci.">
        <title>De Novo Assembly and Annotation of 11 Diverse Shrub Willow (Salix) Genomes Reveals Novel Gene Organization in Sex-Linked Regions.</title>
        <authorList>
            <person name="Hyden B."/>
            <person name="Feng K."/>
            <person name="Yates T.B."/>
            <person name="Jawdy S."/>
            <person name="Cereghino C."/>
            <person name="Smart L.B."/>
            <person name="Muchero W."/>
        </authorList>
    </citation>
    <scope>NUCLEOTIDE SEQUENCE</scope>
    <source>
        <tissue evidence="3">Shoot tip</tissue>
    </source>
</reference>
<feature type="compositionally biased region" description="Acidic residues" evidence="1">
    <location>
        <begin position="208"/>
        <end position="218"/>
    </location>
</feature>
<dbReference type="InterPro" id="IPR044511">
    <property type="entry name" value="At1g03370/At5g50170-like"/>
</dbReference>
<dbReference type="InterPro" id="IPR035892">
    <property type="entry name" value="C2_domain_sf"/>
</dbReference>
<sequence>MKLTVRLIEARNLPPTDTNGLSDPYAKLQLGKQKFKTKVVKKNLNPSWGEEFSFKVEDLNEELVVCVLDEDKYFNDDMVGQIKFPVSQVFDADNQSLGTAWYSLQPKNKKSKFKECGEVLLSICFSQSFPDSNCDASQSRKNVDVTQSPSRSFNGTSNSSSARLEETASSKEEKFFAQKNLAGRIAKIFNKNSDVVSATISRSPEISEQSETDGSEVL</sequence>